<evidence type="ECO:0000313" key="3">
    <source>
        <dbReference type="Proteomes" id="UP000001072"/>
    </source>
</evidence>
<dbReference type="STRING" id="747676.F4R4F7"/>
<feature type="domain" description="Rad60/SUMO-like" evidence="1">
    <location>
        <begin position="18"/>
        <end position="88"/>
    </location>
</feature>
<dbReference type="CDD" id="cd01763">
    <property type="entry name" value="Ubl_SUMO_like"/>
    <property type="match status" value="1"/>
</dbReference>
<accession>F4R4F7</accession>
<dbReference type="EMBL" id="GL883090">
    <property type="protein sequence ID" value="EGG12802.1"/>
    <property type="molecule type" value="Genomic_DNA"/>
</dbReference>
<dbReference type="InParanoid" id="F4R4F7"/>
<dbReference type="SUPFAM" id="SSF54236">
    <property type="entry name" value="Ubiquitin-like"/>
    <property type="match status" value="2"/>
</dbReference>
<dbReference type="InterPro" id="IPR029071">
    <property type="entry name" value="Ubiquitin-like_domsf"/>
</dbReference>
<keyword evidence="3" id="KW-1185">Reference proteome</keyword>
<dbReference type="Gene3D" id="3.10.20.90">
    <property type="entry name" value="Phosphatidylinositol 3-kinase Catalytic Subunit, Chain A, domain 1"/>
    <property type="match status" value="2"/>
</dbReference>
<dbReference type="HOGENOM" id="CLU_1161378_0_0_1"/>
<dbReference type="PANTHER" id="PTHR10562">
    <property type="entry name" value="SMALL UBIQUITIN-RELATED MODIFIER"/>
    <property type="match status" value="1"/>
</dbReference>
<name>F4R4F7_MELLP</name>
<evidence type="ECO:0000313" key="2">
    <source>
        <dbReference type="EMBL" id="EGG12802.1"/>
    </source>
</evidence>
<reference evidence="3" key="1">
    <citation type="journal article" date="2011" name="Proc. Natl. Acad. Sci. U.S.A.">
        <title>Obligate biotrophy features unraveled by the genomic analysis of rust fungi.</title>
        <authorList>
            <person name="Duplessis S."/>
            <person name="Cuomo C.A."/>
            <person name="Lin Y.-C."/>
            <person name="Aerts A."/>
            <person name="Tisserant E."/>
            <person name="Veneault-Fourrey C."/>
            <person name="Joly D.L."/>
            <person name="Hacquard S."/>
            <person name="Amselem J."/>
            <person name="Cantarel B.L."/>
            <person name="Chiu R."/>
            <person name="Coutinho P.M."/>
            <person name="Feau N."/>
            <person name="Field M."/>
            <person name="Frey P."/>
            <person name="Gelhaye E."/>
            <person name="Goldberg J."/>
            <person name="Grabherr M.G."/>
            <person name="Kodira C.D."/>
            <person name="Kohler A."/>
            <person name="Kuees U."/>
            <person name="Lindquist E.A."/>
            <person name="Lucas S.M."/>
            <person name="Mago R."/>
            <person name="Mauceli E."/>
            <person name="Morin E."/>
            <person name="Murat C."/>
            <person name="Pangilinan J.L."/>
            <person name="Park R."/>
            <person name="Pearson M."/>
            <person name="Quesneville H."/>
            <person name="Rouhier N."/>
            <person name="Sakthikumar S."/>
            <person name="Salamov A.A."/>
            <person name="Schmutz J."/>
            <person name="Selles B."/>
            <person name="Shapiro H."/>
            <person name="Tanguay P."/>
            <person name="Tuskan G.A."/>
            <person name="Henrissat B."/>
            <person name="Van de Peer Y."/>
            <person name="Rouze P."/>
            <person name="Ellis J.G."/>
            <person name="Dodds P.N."/>
            <person name="Schein J.E."/>
            <person name="Zhong S."/>
            <person name="Hamelin R.C."/>
            <person name="Grigoriev I.V."/>
            <person name="Szabo L.J."/>
            <person name="Martin F."/>
        </authorList>
    </citation>
    <scope>NUCLEOTIDE SEQUENCE [LARGE SCALE GENOMIC DNA]</scope>
    <source>
        <strain evidence="3">98AG31 / pathotype 3-4-7</strain>
    </source>
</reference>
<dbReference type="Pfam" id="PF11976">
    <property type="entry name" value="Rad60-SLD"/>
    <property type="match status" value="1"/>
</dbReference>
<gene>
    <name evidence="2" type="ORF">MELLADRAFT_101343</name>
</gene>
<dbReference type="KEGG" id="mlr:MELLADRAFT_101343"/>
<evidence type="ECO:0000259" key="1">
    <source>
        <dbReference type="Pfam" id="PF11976"/>
    </source>
</evidence>
<sequence length="239" mass="27609">MVIISTVSHDVVPETQHISIKVAFPDEIPPLYFKIKKTTKLTKIYNHIARKYGVSRHGGAFRLEFLGETLRVDDSTPEDMNMEDGDCLYLFWITRPGTAVGAEAESITLRVKMPDEIEPIYLRMKTTAKLFKLNNIIADQLGVSQDRNIFRLEFLGETLILDDSTPQEMHMEDWDCLYLFWTNRSGTDVETQGENGTIDVSVFKNVLAEKLSLDQFERRLMDYHWCQGCDYGRWAVHSF</sequence>
<protein>
    <recommendedName>
        <fullName evidence="1">Rad60/SUMO-like domain-containing protein</fullName>
    </recommendedName>
</protein>
<organism evidence="3">
    <name type="scientific">Melampsora larici-populina (strain 98AG31 / pathotype 3-4-7)</name>
    <name type="common">Poplar leaf rust fungus</name>
    <dbReference type="NCBI Taxonomy" id="747676"/>
    <lineage>
        <taxon>Eukaryota</taxon>
        <taxon>Fungi</taxon>
        <taxon>Dikarya</taxon>
        <taxon>Basidiomycota</taxon>
        <taxon>Pucciniomycotina</taxon>
        <taxon>Pucciniomycetes</taxon>
        <taxon>Pucciniales</taxon>
        <taxon>Melampsoraceae</taxon>
        <taxon>Melampsora</taxon>
    </lineage>
</organism>
<dbReference type="Proteomes" id="UP000001072">
    <property type="component" value="Unassembled WGS sequence"/>
</dbReference>
<dbReference type="VEuPathDB" id="FungiDB:MELLADRAFT_101343"/>
<dbReference type="InterPro" id="IPR022617">
    <property type="entry name" value="Rad60/SUMO-like_dom"/>
</dbReference>
<dbReference type="AlphaFoldDB" id="F4R4F7"/>
<dbReference type="RefSeq" id="XP_007403740.1">
    <property type="nucleotide sequence ID" value="XM_007403678.1"/>
</dbReference>
<dbReference type="GeneID" id="18921344"/>
<proteinExistence type="predicted"/>